<feature type="compositionally biased region" description="Polar residues" evidence="1">
    <location>
        <begin position="236"/>
        <end position="246"/>
    </location>
</feature>
<comment type="caution">
    <text evidence="2">The sequence shown here is derived from an EMBL/GenBank/DDBJ whole genome shotgun (WGS) entry which is preliminary data.</text>
</comment>
<dbReference type="Proteomes" id="UP001195769">
    <property type="component" value="Unassembled WGS sequence"/>
</dbReference>
<dbReference type="RefSeq" id="XP_041223393.1">
    <property type="nucleotide sequence ID" value="XM_041362282.1"/>
</dbReference>
<evidence type="ECO:0000256" key="1">
    <source>
        <dbReference type="SAM" id="MobiDB-lite"/>
    </source>
</evidence>
<name>A0AAD4E1B7_9AGAM</name>
<sequence>MNVLEVVCVNYSCVSKFEFKLHTTCGPLKQTYAVVAWLIFGFFVPTKASAIYNGWITAPPPQKHSILPVSELIIMTAQQANLTDRSKLRMERLRLEELEQQRWEQEALVMPEALNQALLMSFASVKTEFSDLDGLSWSRYPVPMVPNPWAIDEPPPTPTPNYPEPSEFPDEPEYSQRSQTPSPYTISSLTGLTSFPPGETIRAPRAPSKSSWSPLLPTNQFTSDSNVSRCSDRTRPSSLPPTNYHISPSDAHYELYQLPSFDTSMQPRISIPSNHRKSNSQQLT</sequence>
<evidence type="ECO:0000313" key="2">
    <source>
        <dbReference type="EMBL" id="KAG1897817.1"/>
    </source>
</evidence>
<dbReference type="AlphaFoldDB" id="A0AAD4E1B7"/>
<accession>A0AAD4E1B7</accession>
<dbReference type="EMBL" id="JABBWK010000043">
    <property type="protein sequence ID" value="KAG1897817.1"/>
    <property type="molecule type" value="Genomic_DNA"/>
</dbReference>
<gene>
    <name evidence="2" type="ORF">F5891DRAFT_1046154</name>
</gene>
<feature type="region of interest" description="Disordered" evidence="1">
    <location>
        <begin position="264"/>
        <end position="284"/>
    </location>
</feature>
<evidence type="ECO:0000313" key="3">
    <source>
        <dbReference type="Proteomes" id="UP001195769"/>
    </source>
</evidence>
<keyword evidence="3" id="KW-1185">Reference proteome</keyword>
<feature type="compositionally biased region" description="Polar residues" evidence="1">
    <location>
        <begin position="208"/>
        <end position="229"/>
    </location>
</feature>
<proteinExistence type="predicted"/>
<protein>
    <submittedName>
        <fullName evidence="2">Uncharacterized protein</fullName>
    </submittedName>
</protein>
<reference evidence="2" key="1">
    <citation type="journal article" date="2020" name="New Phytol.">
        <title>Comparative genomics reveals dynamic genome evolution in host specialist ectomycorrhizal fungi.</title>
        <authorList>
            <person name="Lofgren L.A."/>
            <person name="Nguyen N.H."/>
            <person name="Vilgalys R."/>
            <person name="Ruytinx J."/>
            <person name="Liao H.L."/>
            <person name="Branco S."/>
            <person name="Kuo A."/>
            <person name="LaButti K."/>
            <person name="Lipzen A."/>
            <person name="Andreopoulos W."/>
            <person name="Pangilinan J."/>
            <person name="Riley R."/>
            <person name="Hundley H."/>
            <person name="Na H."/>
            <person name="Barry K."/>
            <person name="Grigoriev I.V."/>
            <person name="Stajich J.E."/>
            <person name="Kennedy P.G."/>
        </authorList>
    </citation>
    <scope>NUCLEOTIDE SEQUENCE</scope>
    <source>
        <strain evidence="2">FC203</strain>
    </source>
</reference>
<organism evidence="2 3">
    <name type="scientific">Suillus fuscotomentosus</name>
    <dbReference type="NCBI Taxonomy" id="1912939"/>
    <lineage>
        <taxon>Eukaryota</taxon>
        <taxon>Fungi</taxon>
        <taxon>Dikarya</taxon>
        <taxon>Basidiomycota</taxon>
        <taxon>Agaricomycotina</taxon>
        <taxon>Agaricomycetes</taxon>
        <taxon>Agaricomycetidae</taxon>
        <taxon>Boletales</taxon>
        <taxon>Suillineae</taxon>
        <taxon>Suillaceae</taxon>
        <taxon>Suillus</taxon>
    </lineage>
</organism>
<dbReference type="GeneID" id="64656580"/>
<feature type="region of interest" description="Disordered" evidence="1">
    <location>
        <begin position="147"/>
        <end position="250"/>
    </location>
</feature>
<feature type="compositionally biased region" description="Polar residues" evidence="1">
    <location>
        <begin position="175"/>
        <end position="193"/>
    </location>
</feature>
<feature type="compositionally biased region" description="Pro residues" evidence="1">
    <location>
        <begin position="153"/>
        <end position="163"/>
    </location>
</feature>